<sequence length="57" mass="6575">MNWVLPIVIGSTALCYVHSFNHIMKLYKDSDYTLTWAELIEKKLPEGVFNFVSQPSV</sequence>
<dbReference type="AlphaFoldDB" id="A0A6C0B2Y5"/>
<accession>A0A6C0B2Y5</accession>
<proteinExistence type="predicted"/>
<dbReference type="EMBL" id="MN739048">
    <property type="protein sequence ID" value="QHS85889.1"/>
    <property type="molecule type" value="Genomic_DNA"/>
</dbReference>
<name>A0A6C0B2Y5_9ZZZZ</name>
<organism evidence="1">
    <name type="scientific">viral metagenome</name>
    <dbReference type="NCBI Taxonomy" id="1070528"/>
    <lineage>
        <taxon>unclassified sequences</taxon>
        <taxon>metagenomes</taxon>
        <taxon>organismal metagenomes</taxon>
    </lineage>
</organism>
<evidence type="ECO:0000313" key="1">
    <source>
        <dbReference type="EMBL" id="QHS85889.1"/>
    </source>
</evidence>
<reference evidence="1" key="1">
    <citation type="journal article" date="2020" name="Nature">
        <title>Giant virus diversity and host interactions through global metagenomics.</title>
        <authorList>
            <person name="Schulz F."/>
            <person name="Roux S."/>
            <person name="Paez-Espino D."/>
            <person name="Jungbluth S."/>
            <person name="Walsh D.A."/>
            <person name="Denef V.J."/>
            <person name="McMahon K.D."/>
            <person name="Konstantinidis K.T."/>
            <person name="Eloe-Fadrosh E.A."/>
            <person name="Kyrpides N.C."/>
            <person name="Woyke T."/>
        </authorList>
    </citation>
    <scope>NUCLEOTIDE SEQUENCE</scope>
    <source>
        <strain evidence="1">GVMAG-M-3300009185-36</strain>
    </source>
</reference>
<protein>
    <submittedName>
        <fullName evidence="1">Uncharacterized protein</fullName>
    </submittedName>
</protein>